<feature type="non-terminal residue" evidence="2">
    <location>
        <position position="1"/>
    </location>
</feature>
<dbReference type="EMBL" id="QNGE01004845">
    <property type="protein sequence ID" value="KAA3672484.1"/>
    <property type="molecule type" value="Genomic_DNA"/>
</dbReference>
<dbReference type="Pfam" id="PF01221">
    <property type="entry name" value="Dynein_light"/>
    <property type="match status" value="1"/>
</dbReference>
<dbReference type="GO" id="GO:0030286">
    <property type="term" value="C:dynein complex"/>
    <property type="evidence" value="ECO:0007669"/>
    <property type="project" value="InterPro"/>
</dbReference>
<dbReference type="SUPFAM" id="SSF54648">
    <property type="entry name" value="DLC"/>
    <property type="match status" value="1"/>
</dbReference>
<dbReference type="Pfam" id="PF13499">
    <property type="entry name" value="EF-hand_7"/>
    <property type="match status" value="1"/>
</dbReference>
<sequence>TRTSKFISAYVMDPFVDVFLKIDTKNRNQITVDELKTYASKNKIDNETVREWIKEFDSDNRGVITVDNLCTVLRIKPANVMSRRQSLEQQTDDNQHLGDDIHVIYEDMPLADEVIISNQTRERLRDVKSRDDMNKLTEDLKKFCDDRFGKSWQVAVIDGAHWITHNHVPGCAFQFHMNDHTYMFWRIHE</sequence>
<accession>A0A5J4NA87</accession>
<reference evidence="2 3" key="1">
    <citation type="journal article" date="2019" name="Gigascience">
        <title>Whole-genome sequence of the oriental lung fluke Paragonimus westermani.</title>
        <authorList>
            <person name="Oey H."/>
            <person name="Zakrzewski M."/>
            <person name="Narain K."/>
            <person name="Devi K.R."/>
            <person name="Agatsuma T."/>
            <person name="Nawaratna S."/>
            <person name="Gobert G.N."/>
            <person name="Jones M.K."/>
            <person name="Ragan M.A."/>
            <person name="McManus D.P."/>
            <person name="Krause L."/>
        </authorList>
    </citation>
    <scope>NUCLEOTIDE SEQUENCE [LARGE SCALE GENOMIC DNA]</scope>
    <source>
        <strain evidence="2 3">IND2009</strain>
    </source>
</reference>
<evidence type="ECO:0000313" key="3">
    <source>
        <dbReference type="Proteomes" id="UP000324629"/>
    </source>
</evidence>
<evidence type="ECO:0000259" key="1">
    <source>
        <dbReference type="PROSITE" id="PS50222"/>
    </source>
</evidence>
<dbReference type="InterPro" id="IPR037177">
    <property type="entry name" value="DLC_sf"/>
</dbReference>
<dbReference type="Gene3D" id="3.30.740.10">
    <property type="entry name" value="Protein Inhibitor Of Neuronal Nitric Oxide Synthase"/>
    <property type="match status" value="1"/>
</dbReference>
<proteinExistence type="predicted"/>
<comment type="caution">
    <text evidence="2">The sequence shown here is derived from an EMBL/GenBank/DDBJ whole genome shotgun (WGS) entry which is preliminary data.</text>
</comment>
<dbReference type="Proteomes" id="UP000324629">
    <property type="component" value="Unassembled WGS sequence"/>
</dbReference>
<dbReference type="InterPro" id="IPR002048">
    <property type="entry name" value="EF_hand_dom"/>
</dbReference>
<gene>
    <name evidence="2" type="ORF">DEA37_0001901</name>
</gene>
<name>A0A5J4NA87_9TREM</name>
<evidence type="ECO:0000313" key="2">
    <source>
        <dbReference type="EMBL" id="KAA3672484.1"/>
    </source>
</evidence>
<dbReference type="CDD" id="cd21454">
    <property type="entry name" value="DLC-like_TAL"/>
    <property type="match status" value="1"/>
</dbReference>
<dbReference type="Gene3D" id="1.10.238.10">
    <property type="entry name" value="EF-hand"/>
    <property type="match status" value="1"/>
</dbReference>
<dbReference type="AlphaFoldDB" id="A0A5J4NA87"/>
<dbReference type="InterPro" id="IPR001372">
    <property type="entry name" value="Dynein_light_chain_typ-1/2"/>
</dbReference>
<organism evidence="2 3">
    <name type="scientific">Paragonimus westermani</name>
    <dbReference type="NCBI Taxonomy" id="34504"/>
    <lineage>
        <taxon>Eukaryota</taxon>
        <taxon>Metazoa</taxon>
        <taxon>Spiralia</taxon>
        <taxon>Lophotrochozoa</taxon>
        <taxon>Platyhelminthes</taxon>
        <taxon>Trematoda</taxon>
        <taxon>Digenea</taxon>
        <taxon>Plagiorchiida</taxon>
        <taxon>Troglotremata</taxon>
        <taxon>Troglotrematidae</taxon>
        <taxon>Paragonimus</taxon>
    </lineage>
</organism>
<dbReference type="PROSITE" id="PS50222">
    <property type="entry name" value="EF_HAND_2"/>
    <property type="match status" value="1"/>
</dbReference>
<feature type="domain" description="EF-hand" evidence="1">
    <location>
        <begin position="44"/>
        <end position="79"/>
    </location>
</feature>
<dbReference type="InterPro" id="IPR011992">
    <property type="entry name" value="EF-hand-dom_pair"/>
</dbReference>
<dbReference type="GO" id="GO:0007017">
    <property type="term" value="P:microtubule-based process"/>
    <property type="evidence" value="ECO:0007669"/>
    <property type="project" value="InterPro"/>
</dbReference>
<protein>
    <recommendedName>
        <fullName evidence="1">EF-hand domain-containing protein</fullName>
    </recommendedName>
</protein>
<keyword evidence="3" id="KW-1185">Reference proteome</keyword>
<dbReference type="GO" id="GO:0005509">
    <property type="term" value="F:calcium ion binding"/>
    <property type="evidence" value="ECO:0007669"/>
    <property type="project" value="InterPro"/>
</dbReference>
<dbReference type="SUPFAM" id="SSF47473">
    <property type="entry name" value="EF-hand"/>
    <property type="match status" value="1"/>
</dbReference>